<evidence type="ECO:0000313" key="2">
    <source>
        <dbReference type="EMBL" id="CAB4616988.1"/>
    </source>
</evidence>
<dbReference type="EMBL" id="CAEZVF010000023">
    <property type="protein sequence ID" value="CAB4616988.1"/>
    <property type="molecule type" value="Genomic_DNA"/>
</dbReference>
<feature type="region of interest" description="Disordered" evidence="1">
    <location>
        <begin position="41"/>
        <end position="61"/>
    </location>
</feature>
<proteinExistence type="predicted"/>
<gene>
    <name evidence="2" type="ORF">UFOPK1939_00272</name>
</gene>
<accession>A0A6J6I894</accession>
<reference evidence="2" key="1">
    <citation type="submission" date="2020-05" db="EMBL/GenBank/DDBJ databases">
        <authorList>
            <person name="Chiriac C."/>
            <person name="Salcher M."/>
            <person name="Ghai R."/>
            <person name="Kavagutti S V."/>
        </authorList>
    </citation>
    <scope>NUCLEOTIDE SEQUENCE</scope>
</reference>
<organism evidence="2">
    <name type="scientific">freshwater metagenome</name>
    <dbReference type="NCBI Taxonomy" id="449393"/>
    <lineage>
        <taxon>unclassified sequences</taxon>
        <taxon>metagenomes</taxon>
        <taxon>ecological metagenomes</taxon>
    </lineage>
</organism>
<sequence length="90" mass="9844">MLKVNGDQSICVRMVKQERECFTDDKSQVVYIIGCRPNSCHSARHRTSRDRGMGSSGRNLQGDGAADGFTAHTYASVGKLRKCCHGEPLG</sequence>
<name>A0A6J6I894_9ZZZZ</name>
<protein>
    <submittedName>
        <fullName evidence="2">Unannotated protein</fullName>
    </submittedName>
</protein>
<dbReference type="AlphaFoldDB" id="A0A6J6I894"/>
<evidence type="ECO:0000256" key="1">
    <source>
        <dbReference type="SAM" id="MobiDB-lite"/>
    </source>
</evidence>